<protein>
    <recommendedName>
        <fullName evidence="6">Pentacotripeptide-repeat region of PRORP domain-containing protein</fullName>
    </recommendedName>
</protein>
<comment type="caution">
    <text evidence="4">The sequence shown here is derived from an EMBL/GenBank/DDBJ whole genome shotgun (WGS) entry which is preliminary data.</text>
</comment>
<dbReference type="Pfam" id="PF13041">
    <property type="entry name" value="PPR_2"/>
    <property type="match status" value="4"/>
</dbReference>
<evidence type="ECO:0000313" key="5">
    <source>
        <dbReference type="Proteomes" id="UP000290289"/>
    </source>
</evidence>
<sequence length="491" mass="56139">MERQLLYPTNLRVSTSTSLTGATYWTTFYSEHTHKPNPTIRCLRLSKRSSDPSLTKEQKNLSQLLRTDAAVRNIERKANSKKYNNLWPKAVLEALDEAIAANLWETALKHWYEPRCQTYTKVLMMLGKCRQPEQASLLFELMLSDGLKPTVDVYTALVSVYGKSGLLDKAFSTVDDMKSVSDCKPDVYTYSILINSCTKFNRPDLIEQVLAEMSYLGIGCNTVIYNTLIDGYGKAEMFELMEETLTNMIESGSCLPDVFTFNSFLSAYGNCGQIENMEKWYDEFQLMGIRPDPKTFNILIKSYGKARMYEKMRSVMEFMKKRFFTPTIVTYNIVIEVFGKAGNSEKMDEYFRRMKHQGMKPNSITYCSLVSAYSKAGSISKVDSILRQVENSDVMLDTPFFNCIISAYCRAGDLRKVSELFLAMKEKKCVPDHITYATMIQAYNERGMNEAAQDLKNRMITTKENSGTLKSLPLLYDFFLLCLSNFVLSYG</sequence>
<reference evidence="4 5" key="1">
    <citation type="submission" date="2018-10" db="EMBL/GenBank/DDBJ databases">
        <title>A high-quality apple genome assembly.</title>
        <authorList>
            <person name="Hu J."/>
        </authorList>
    </citation>
    <scope>NUCLEOTIDE SEQUENCE [LARGE SCALE GENOMIC DNA]</scope>
    <source>
        <strain evidence="5">cv. HFTH1</strain>
        <tissue evidence="4">Young leaf</tissue>
    </source>
</reference>
<feature type="repeat" description="PPR" evidence="3">
    <location>
        <begin position="186"/>
        <end position="220"/>
    </location>
</feature>
<dbReference type="NCBIfam" id="TIGR00756">
    <property type="entry name" value="PPR"/>
    <property type="match status" value="8"/>
</dbReference>
<evidence type="ECO:0000256" key="2">
    <source>
        <dbReference type="ARBA" id="ARBA00022737"/>
    </source>
</evidence>
<accession>A0A498KIY1</accession>
<dbReference type="Gene3D" id="1.25.40.10">
    <property type="entry name" value="Tetratricopeptide repeat domain"/>
    <property type="match status" value="3"/>
</dbReference>
<dbReference type="InterPro" id="IPR002885">
    <property type="entry name" value="PPR_rpt"/>
</dbReference>
<dbReference type="Proteomes" id="UP000290289">
    <property type="component" value="Chromosome 2"/>
</dbReference>
<dbReference type="AlphaFoldDB" id="A0A498KIY1"/>
<organism evidence="4 5">
    <name type="scientific">Malus domestica</name>
    <name type="common">Apple</name>
    <name type="synonym">Pyrus malus</name>
    <dbReference type="NCBI Taxonomy" id="3750"/>
    <lineage>
        <taxon>Eukaryota</taxon>
        <taxon>Viridiplantae</taxon>
        <taxon>Streptophyta</taxon>
        <taxon>Embryophyta</taxon>
        <taxon>Tracheophyta</taxon>
        <taxon>Spermatophyta</taxon>
        <taxon>Magnoliopsida</taxon>
        <taxon>eudicotyledons</taxon>
        <taxon>Gunneridae</taxon>
        <taxon>Pentapetalae</taxon>
        <taxon>rosids</taxon>
        <taxon>fabids</taxon>
        <taxon>Rosales</taxon>
        <taxon>Rosaceae</taxon>
        <taxon>Amygdaloideae</taxon>
        <taxon>Maleae</taxon>
        <taxon>Malus</taxon>
    </lineage>
</organism>
<dbReference type="GO" id="GO:0003729">
    <property type="term" value="F:mRNA binding"/>
    <property type="evidence" value="ECO:0007669"/>
    <property type="project" value="InterPro"/>
</dbReference>
<feature type="repeat" description="PPR" evidence="3">
    <location>
        <begin position="115"/>
        <end position="149"/>
    </location>
</feature>
<name>A0A498KIY1_MALDO</name>
<dbReference type="InterPro" id="IPR044179">
    <property type="entry name" value="PPR5-like"/>
</dbReference>
<dbReference type="PANTHER" id="PTHR47874:SF6">
    <property type="entry name" value="PENTATRICOPEPTIDE REPEAT-CONTAINING PROTEIN"/>
    <property type="match status" value="1"/>
</dbReference>
<feature type="repeat" description="PPR" evidence="3">
    <location>
        <begin position="362"/>
        <end position="396"/>
    </location>
</feature>
<keyword evidence="5" id="KW-1185">Reference proteome</keyword>
<dbReference type="PROSITE" id="PS51375">
    <property type="entry name" value="PPR"/>
    <property type="match status" value="8"/>
</dbReference>
<dbReference type="InterPro" id="IPR011990">
    <property type="entry name" value="TPR-like_helical_dom_sf"/>
</dbReference>
<dbReference type="Pfam" id="PF01535">
    <property type="entry name" value="PPR"/>
    <property type="match status" value="2"/>
</dbReference>
<gene>
    <name evidence="4" type="ORF">DVH24_006620</name>
</gene>
<feature type="repeat" description="PPR" evidence="3">
    <location>
        <begin position="327"/>
        <end position="361"/>
    </location>
</feature>
<evidence type="ECO:0008006" key="6">
    <source>
        <dbReference type="Google" id="ProtNLM"/>
    </source>
</evidence>
<evidence type="ECO:0000256" key="1">
    <source>
        <dbReference type="ARBA" id="ARBA00007626"/>
    </source>
</evidence>
<feature type="repeat" description="PPR" evidence="3">
    <location>
        <begin position="221"/>
        <end position="255"/>
    </location>
</feature>
<keyword evidence="2" id="KW-0677">Repeat</keyword>
<evidence type="ECO:0000313" key="4">
    <source>
        <dbReference type="EMBL" id="RXI05363.1"/>
    </source>
</evidence>
<dbReference type="EMBL" id="RDQH01000328">
    <property type="protein sequence ID" value="RXI05363.1"/>
    <property type="molecule type" value="Genomic_DNA"/>
</dbReference>
<comment type="similarity">
    <text evidence="1">Belongs to the PPR family. P subfamily.</text>
</comment>
<feature type="repeat" description="PPR" evidence="3">
    <location>
        <begin position="292"/>
        <end position="326"/>
    </location>
</feature>
<dbReference type="PANTHER" id="PTHR47874">
    <property type="entry name" value="EXPRESSED PROTEIN"/>
    <property type="match status" value="1"/>
</dbReference>
<evidence type="ECO:0000256" key="3">
    <source>
        <dbReference type="PROSITE-ProRule" id="PRU00708"/>
    </source>
</evidence>
<proteinExistence type="inferred from homology"/>
<feature type="repeat" description="PPR" evidence="3">
    <location>
        <begin position="257"/>
        <end position="291"/>
    </location>
</feature>
<feature type="repeat" description="PPR" evidence="3">
    <location>
        <begin position="397"/>
        <end position="431"/>
    </location>
</feature>